<gene>
    <name evidence="7" type="ORF">BJ508DRAFT_417825</name>
</gene>
<dbReference type="EC" id="2.3.2.23" evidence="1"/>
<accession>A0A3N4HQ09</accession>
<protein>
    <recommendedName>
        <fullName evidence="1">E2 ubiquitin-conjugating enzyme</fullName>
        <ecNumber evidence="1">2.3.2.23</ecNumber>
    </recommendedName>
</protein>
<dbReference type="EMBL" id="ML119754">
    <property type="protein sequence ID" value="RPA75913.1"/>
    <property type="molecule type" value="Genomic_DNA"/>
</dbReference>
<dbReference type="SMART" id="SM00212">
    <property type="entry name" value="UBCc"/>
    <property type="match status" value="1"/>
</dbReference>
<evidence type="ECO:0000256" key="1">
    <source>
        <dbReference type="ARBA" id="ARBA00012486"/>
    </source>
</evidence>
<name>A0A3N4HQ09_ASCIM</name>
<dbReference type="STRING" id="1160509.A0A3N4HQ09"/>
<dbReference type="OrthoDB" id="9978460at2759"/>
<organism evidence="7 8">
    <name type="scientific">Ascobolus immersus RN42</name>
    <dbReference type="NCBI Taxonomy" id="1160509"/>
    <lineage>
        <taxon>Eukaryota</taxon>
        <taxon>Fungi</taxon>
        <taxon>Dikarya</taxon>
        <taxon>Ascomycota</taxon>
        <taxon>Pezizomycotina</taxon>
        <taxon>Pezizomycetes</taxon>
        <taxon>Pezizales</taxon>
        <taxon>Ascobolaceae</taxon>
        <taxon>Ascobolus</taxon>
    </lineage>
</organism>
<reference evidence="7 8" key="1">
    <citation type="journal article" date="2018" name="Nat. Ecol. Evol.">
        <title>Pezizomycetes genomes reveal the molecular basis of ectomycorrhizal truffle lifestyle.</title>
        <authorList>
            <person name="Murat C."/>
            <person name="Payen T."/>
            <person name="Noel B."/>
            <person name="Kuo A."/>
            <person name="Morin E."/>
            <person name="Chen J."/>
            <person name="Kohler A."/>
            <person name="Krizsan K."/>
            <person name="Balestrini R."/>
            <person name="Da Silva C."/>
            <person name="Montanini B."/>
            <person name="Hainaut M."/>
            <person name="Levati E."/>
            <person name="Barry K.W."/>
            <person name="Belfiori B."/>
            <person name="Cichocki N."/>
            <person name="Clum A."/>
            <person name="Dockter R.B."/>
            <person name="Fauchery L."/>
            <person name="Guy J."/>
            <person name="Iotti M."/>
            <person name="Le Tacon F."/>
            <person name="Lindquist E.A."/>
            <person name="Lipzen A."/>
            <person name="Malagnac F."/>
            <person name="Mello A."/>
            <person name="Molinier V."/>
            <person name="Miyauchi S."/>
            <person name="Poulain J."/>
            <person name="Riccioni C."/>
            <person name="Rubini A."/>
            <person name="Sitrit Y."/>
            <person name="Splivallo R."/>
            <person name="Traeger S."/>
            <person name="Wang M."/>
            <person name="Zifcakova L."/>
            <person name="Wipf D."/>
            <person name="Zambonelli A."/>
            <person name="Paolocci F."/>
            <person name="Nowrousian M."/>
            <person name="Ottonello S."/>
            <person name="Baldrian P."/>
            <person name="Spatafora J.W."/>
            <person name="Henrissat B."/>
            <person name="Nagy L.G."/>
            <person name="Aury J.M."/>
            <person name="Wincker P."/>
            <person name="Grigoriev I.V."/>
            <person name="Bonfante P."/>
            <person name="Martin F.M."/>
        </authorList>
    </citation>
    <scope>NUCLEOTIDE SEQUENCE [LARGE SCALE GENOMIC DNA]</scope>
    <source>
        <strain evidence="7 8">RN42</strain>
    </source>
</reference>
<dbReference type="AlphaFoldDB" id="A0A3N4HQ09"/>
<dbReference type="FunFam" id="3.10.110.10:FF:000060">
    <property type="entry name" value="Ubiquitin conjugating enzyme (UbcB)"/>
    <property type="match status" value="1"/>
</dbReference>
<evidence type="ECO:0000256" key="4">
    <source>
        <dbReference type="ARBA" id="ARBA00022786"/>
    </source>
</evidence>
<dbReference type="GO" id="GO:0061631">
    <property type="term" value="F:ubiquitin conjugating enzyme activity"/>
    <property type="evidence" value="ECO:0007669"/>
    <property type="project" value="UniProtKB-EC"/>
</dbReference>
<dbReference type="InterPro" id="IPR016135">
    <property type="entry name" value="UBQ-conjugating_enzyme/RWD"/>
</dbReference>
<dbReference type="PANTHER" id="PTHR24067">
    <property type="entry name" value="UBIQUITIN-CONJUGATING ENZYME E2"/>
    <property type="match status" value="1"/>
</dbReference>
<evidence type="ECO:0000256" key="5">
    <source>
        <dbReference type="ARBA" id="ARBA00022840"/>
    </source>
</evidence>
<sequence length="157" mass="17260">MSRSGAEKRIMRELADIQKAPIAGISAGPISDNELLKWQAVIVGPEGSPYAGGIFKLKIDLPLTPTSYPFAPPTFIFETKIYHPNVSDDGKMCLAPLRSDNWKPASKLVDLLRVVQNVLLEPILEDAINTAAAEQYKSDRAGFDKVARDWTAKHANK</sequence>
<keyword evidence="5" id="KW-0067">ATP-binding</keyword>
<feature type="domain" description="UBC core" evidence="6">
    <location>
        <begin position="5"/>
        <end position="156"/>
    </location>
</feature>
<evidence type="ECO:0000256" key="3">
    <source>
        <dbReference type="ARBA" id="ARBA00022741"/>
    </source>
</evidence>
<evidence type="ECO:0000259" key="6">
    <source>
        <dbReference type="PROSITE" id="PS50127"/>
    </source>
</evidence>
<dbReference type="InterPro" id="IPR050113">
    <property type="entry name" value="Ub_conjugating_enzyme"/>
</dbReference>
<dbReference type="Gene3D" id="3.10.110.10">
    <property type="entry name" value="Ubiquitin Conjugating Enzyme"/>
    <property type="match status" value="1"/>
</dbReference>
<evidence type="ECO:0000313" key="7">
    <source>
        <dbReference type="EMBL" id="RPA75913.1"/>
    </source>
</evidence>
<evidence type="ECO:0000256" key="2">
    <source>
        <dbReference type="ARBA" id="ARBA00022679"/>
    </source>
</evidence>
<dbReference type="Proteomes" id="UP000275078">
    <property type="component" value="Unassembled WGS sequence"/>
</dbReference>
<evidence type="ECO:0000313" key="8">
    <source>
        <dbReference type="Proteomes" id="UP000275078"/>
    </source>
</evidence>
<dbReference type="PROSITE" id="PS50127">
    <property type="entry name" value="UBC_2"/>
    <property type="match status" value="1"/>
</dbReference>
<proteinExistence type="predicted"/>
<keyword evidence="4" id="KW-0833">Ubl conjugation pathway</keyword>
<dbReference type="Pfam" id="PF00179">
    <property type="entry name" value="UQ_con"/>
    <property type="match status" value="1"/>
</dbReference>
<dbReference type="CDD" id="cd23815">
    <property type="entry name" value="UBCc_SpUBC14-like"/>
    <property type="match status" value="1"/>
</dbReference>
<keyword evidence="3" id="KW-0547">Nucleotide-binding</keyword>
<keyword evidence="8" id="KW-1185">Reference proteome</keyword>
<dbReference type="InterPro" id="IPR000608">
    <property type="entry name" value="UBC"/>
</dbReference>
<dbReference type="SUPFAM" id="SSF54495">
    <property type="entry name" value="UBC-like"/>
    <property type="match status" value="1"/>
</dbReference>
<dbReference type="GO" id="GO:0005524">
    <property type="term" value="F:ATP binding"/>
    <property type="evidence" value="ECO:0007669"/>
    <property type="project" value="UniProtKB-KW"/>
</dbReference>
<keyword evidence="2" id="KW-0808">Transferase</keyword>